<keyword evidence="2" id="KW-0378">Hydrolase</keyword>
<evidence type="ECO:0000313" key="2">
    <source>
        <dbReference type="EMBL" id="ROR72599.1"/>
    </source>
</evidence>
<dbReference type="RefSeq" id="WP_123303141.1">
    <property type="nucleotide sequence ID" value="NZ_RKHK01000001.1"/>
</dbReference>
<feature type="transmembrane region" description="Helical" evidence="1">
    <location>
        <begin position="259"/>
        <end position="286"/>
    </location>
</feature>
<accession>A0A3N2BBG2</accession>
<keyword evidence="1" id="KW-0812">Transmembrane</keyword>
<dbReference type="AlphaFoldDB" id="A0A3N2BBG2"/>
<evidence type="ECO:0000256" key="1">
    <source>
        <dbReference type="SAM" id="Phobius"/>
    </source>
</evidence>
<feature type="transmembrane region" description="Helical" evidence="1">
    <location>
        <begin position="235"/>
        <end position="253"/>
    </location>
</feature>
<sequence>MSQRGAKRDGRSDAAELDLRARCECCRIADRLDGEQKLYALGSAWLVNAREGHSRPAVVVQTREHRASLSELTPHERAEMGAALTAASGALASEAGVEQVYVNLWNEGDPAHVHFHVVPRMSDDEARGPELRDVETTTAEALDAERVAKGASQQYAESNPAEPSKLVRGVRRVCDWWNKYPSPYTLVFRRLFSRSEPARVATLAKLGKPIKPARGAKRTQTLSLQTKARLDPAEIMVMTFLGLGVVAAMVGALTPPTAWFGWLVGIAFSYRVIDMALWEIGFLLTIERSPIRSIPRALVLKIGNLVELAIGLTALRAAFTGDGLLHSIHYGANVVLPQAQSAVDAADSAAWGGDVWLGILGIVGAGVALLIISGGVATMVAKVSETFYVSPRDSSAG</sequence>
<organism evidence="2 3">
    <name type="scientific">Bogoriella caseilytica</name>
    <dbReference type="NCBI Taxonomy" id="56055"/>
    <lineage>
        <taxon>Bacteria</taxon>
        <taxon>Bacillati</taxon>
        <taxon>Actinomycetota</taxon>
        <taxon>Actinomycetes</taxon>
        <taxon>Micrococcales</taxon>
        <taxon>Bogoriellaceae</taxon>
        <taxon>Bogoriella</taxon>
    </lineage>
</organism>
<dbReference type="OrthoDB" id="160649at2"/>
<dbReference type="GO" id="GO:0016787">
    <property type="term" value="F:hydrolase activity"/>
    <property type="evidence" value="ECO:0007669"/>
    <property type="project" value="UniProtKB-KW"/>
</dbReference>
<keyword evidence="3" id="KW-1185">Reference proteome</keyword>
<reference evidence="2 3" key="1">
    <citation type="submission" date="2018-11" db="EMBL/GenBank/DDBJ databases">
        <title>Sequencing the genomes of 1000 actinobacteria strains.</title>
        <authorList>
            <person name="Klenk H.-P."/>
        </authorList>
    </citation>
    <scope>NUCLEOTIDE SEQUENCE [LARGE SCALE GENOMIC DNA]</scope>
    <source>
        <strain evidence="2 3">DSM 11294</strain>
    </source>
</reference>
<dbReference type="EMBL" id="RKHK01000001">
    <property type="protein sequence ID" value="ROR72599.1"/>
    <property type="molecule type" value="Genomic_DNA"/>
</dbReference>
<keyword evidence="1" id="KW-0472">Membrane</keyword>
<name>A0A3N2BBG2_9MICO</name>
<protein>
    <submittedName>
        <fullName evidence="2">Diadenosine tetraphosphate (Ap4A) HIT family hydrolase</fullName>
    </submittedName>
</protein>
<keyword evidence="1" id="KW-1133">Transmembrane helix</keyword>
<dbReference type="Gene3D" id="3.30.428.10">
    <property type="entry name" value="HIT-like"/>
    <property type="match status" value="1"/>
</dbReference>
<dbReference type="InterPro" id="IPR036265">
    <property type="entry name" value="HIT-like_sf"/>
</dbReference>
<evidence type="ECO:0000313" key="3">
    <source>
        <dbReference type="Proteomes" id="UP000280668"/>
    </source>
</evidence>
<comment type="caution">
    <text evidence="2">The sequence shown here is derived from an EMBL/GenBank/DDBJ whole genome shotgun (WGS) entry which is preliminary data.</text>
</comment>
<feature type="transmembrane region" description="Helical" evidence="1">
    <location>
        <begin position="298"/>
        <end position="319"/>
    </location>
</feature>
<dbReference type="Proteomes" id="UP000280668">
    <property type="component" value="Unassembled WGS sequence"/>
</dbReference>
<gene>
    <name evidence="2" type="ORF">EDD31_0954</name>
</gene>
<feature type="transmembrane region" description="Helical" evidence="1">
    <location>
        <begin position="355"/>
        <end position="381"/>
    </location>
</feature>
<proteinExistence type="predicted"/>
<dbReference type="SUPFAM" id="SSF54197">
    <property type="entry name" value="HIT-like"/>
    <property type="match status" value="1"/>
</dbReference>